<dbReference type="Proteomes" id="UP000736787">
    <property type="component" value="Unassembled WGS sequence"/>
</dbReference>
<feature type="compositionally biased region" description="Polar residues" evidence="1">
    <location>
        <begin position="85"/>
        <end position="98"/>
    </location>
</feature>
<dbReference type="Gene3D" id="1.10.10.60">
    <property type="entry name" value="Homeodomain-like"/>
    <property type="match status" value="1"/>
</dbReference>
<protein>
    <recommendedName>
        <fullName evidence="4">Tc3 transposase DNA binding domain-containing protein</fullName>
    </recommendedName>
</protein>
<dbReference type="EMBL" id="RCMK01001793">
    <property type="protein sequence ID" value="KAG2888351.1"/>
    <property type="molecule type" value="Genomic_DNA"/>
</dbReference>
<dbReference type="SUPFAM" id="SSF109709">
    <property type="entry name" value="KorB DNA-binding domain-like"/>
    <property type="match status" value="1"/>
</dbReference>
<reference evidence="2" key="1">
    <citation type="submission" date="2018-10" db="EMBL/GenBank/DDBJ databases">
        <title>Effector identification in a new, highly contiguous assembly of the strawberry crown rot pathogen Phytophthora cactorum.</title>
        <authorList>
            <person name="Armitage A.D."/>
            <person name="Nellist C.F."/>
            <person name="Bates H."/>
            <person name="Vickerstaff R.J."/>
            <person name="Harrison R.J."/>
        </authorList>
    </citation>
    <scope>NUCLEOTIDE SEQUENCE</scope>
    <source>
        <strain evidence="2">4040</strain>
    </source>
</reference>
<evidence type="ECO:0000313" key="3">
    <source>
        <dbReference type="Proteomes" id="UP000736787"/>
    </source>
</evidence>
<dbReference type="AlphaFoldDB" id="A0A8T1AVC7"/>
<feature type="region of interest" description="Disordered" evidence="1">
    <location>
        <begin position="85"/>
        <end position="140"/>
    </location>
</feature>
<name>A0A8T1AVC7_9STRA</name>
<evidence type="ECO:0000256" key="1">
    <source>
        <dbReference type="SAM" id="MobiDB-lite"/>
    </source>
</evidence>
<proteinExistence type="predicted"/>
<gene>
    <name evidence="2" type="ORF">PC117_g24926</name>
</gene>
<organism evidence="2 3">
    <name type="scientific">Phytophthora cactorum</name>
    <dbReference type="NCBI Taxonomy" id="29920"/>
    <lineage>
        <taxon>Eukaryota</taxon>
        <taxon>Sar</taxon>
        <taxon>Stramenopiles</taxon>
        <taxon>Oomycota</taxon>
        <taxon>Peronosporomycetes</taxon>
        <taxon>Peronosporales</taxon>
        <taxon>Peronosporaceae</taxon>
        <taxon>Phytophthora</taxon>
    </lineage>
</organism>
<accession>A0A8T1AVC7</accession>
<feature type="compositionally biased region" description="Polar residues" evidence="1">
    <location>
        <begin position="124"/>
        <end position="140"/>
    </location>
</feature>
<evidence type="ECO:0000313" key="2">
    <source>
        <dbReference type="EMBL" id="KAG2888351.1"/>
    </source>
</evidence>
<feature type="compositionally biased region" description="Acidic residues" evidence="1">
    <location>
        <begin position="103"/>
        <end position="123"/>
    </location>
</feature>
<comment type="caution">
    <text evidence="2">The sequence shown here is derived from an EMBL/GenBank/DDBJ whole genome shotgun (WGS) entry which is preliminary data.</text>
</comment>
<evidence type="ECO:0008006" key="4">
    <source>
        <dbReference type="Google" id="ProtNLM"/>
    </source>
</evidence>
<sequence length="140" mass="15537">MPRGKQLSEEECRKIDMHVRERKSNRAIAKLLGRDEKAIRNYLRLGKASSATKRTGRKPKLTEREVRRVFRLAISNGLSANQVRNKLSSLPSTSTVLRSESDTSTEGEDSAVGEASVGEEDDQTSPPNGGSQVSSRRLRQ</sequence>